<dbReference type="InterPro" id="IPR018502">
    <property type="entry name" value="Annexin_repeat"/>
</dbReference>
<dbReference type="GeneID" id="763085"/>
<dbReference type="FunFam" id="1.10.220.10:FF:000001">
    <property type="entry name" value="Annexin"/>
    <property type="match status" value="1"/>
</dbReference>
<dbReference type="FunFam" id="1.10.220.10:FF:000004">
    <property type="entry name" value="Annexin"/>
    <property type="match status" value="1"/>
</dbReference>
<evidence type="ECO:0000256" key="3">
    <source>
        <dbReference type="ARBA" id="ARBA00022837"/>
    </source>
</evidence>
<evidence type="ECO:0000256" key="5">
    <source>
        <dbReference type="ARBA" id="ARBA00023302"/>
    </source>
</evidence>
<keyword evidence="10" id="KW-1185">Reference proteome</keyword>
<dbReference type="PRINTS" id="PR00196">
    <property type="entry name" value="ANNEXIN"/>
</dbReference>
<dbReference type="PANTHER" id="PTHR10502">
    <property type="entry name" value="ANNEXIN"/>
    <property type="match status" value="1"/>
</dbReference>
<dbReference type="OrthoDB" id="37886at2759"/>
<dbReference type="SUPFAM" id="SSF47874">
    <property type="entry name" value="Annexin"/>
    <property type="match status" value="1"/>
</dbReference>
<dbReference type="InterPro" id="IPR001464">
    <property type="entry name" value="Annexin"/>
</dbReference>
<reference evidence="10" key="1">
    <citation type="submission" date="2015-02" db="EMBL/GenBank/DDBJ databases">
        <title>Genome sequencing for Strongylocentrotus purpuratus.</title>
        <authorList>
            <person name="Murali S."/>
            <person name="Liu Y."/>
            <person name="Vee V."/>
            <person name="English A."/>
            <person name="Wang M."/>
            <person name="Skinner E."/>
            <person name="Han Y."/>
            <person name="Muzny D.M."/>
            <person name="Worley K.C."/>
            <person name="Gibbs R.A."/>
        </authorList>
    </citation>
    <scope>NUCLEOTIDE SEQUENCE</scope>
</reference>
<evidence type="ECO:0000256" key="8">
    <source>
        <dbReference type="SAM" id="MobiDB-lite"/>
    </source>
</evidence>
<accession>A0A7M7NMF0</accession>
<comment type="similarity">
    <text evidence="1 7">Belongs to the annexin family.</text>
</comment>
<dbReference type="EnsemblMetazoa" id="XM_030982950">
    <property type="protein sequence ID" value="XP_030838810"/>
    <property type="gene ID" value="LOC763085"/>
</dbReference>
<dbReference type="PROSITE" id="PS51897">
    <property type="entry name" value="ANNEXIN_2"/>
    <property type="match status" value="2"/>
</dbReference>
<evidence type="ECO:0000256" key="1">
    <source>
        <dbReference type="ARBA" id="ARBA00007831"/>
    </source>
</evidence>
<dbReference type="Pfam" id="PF00191">
    <property type="entry name" value="Annexin"/>
    <property type="match status" value="2"/>
</dbReference>
<name>A0A7M7NMF0_STRPU</name>
<sequence>MNFFAGIQSSIKVKMGQNESAPAENTSDQGTVKPAVPFDKDADATALYEAMAGFGTDEDAINAILTKRSNNQRQEIKEAFKTKYTQDLVDSLKDELSGDYRKTVKALMDEPAVMIARCLNNLCQCGGDKMEIGLLEIIYPLSATDVLGIAAIYKETFSTVLHEDVSKSDTGPFKDVILNILVGERSSSIRVDTAAANDDADFFFKTKPEDWQLPNERVETLFGRASISQLRQTFTQADAQFQANNLSLEKVMQDSKMDETQKAAFTVIFKSMCQPLGFYVDSLYWAMKGLGTDDDKLIRIVVGRSEIDLASIKKMFKEKYPTTTLAAMVEDDTSGDYKNVLIGIINADAAPTPAPTTT</sequence>
<dbReference type="GO" id="GO:0005737">
    <property type="term" value="C:cytoplasm"/>
    <property type="evidence" value="ECO:0000318"/>
    <property type="project" value="GO_Central"/>
</dbReference>
<dbReference type="AlphaFoldDB" id="A0A7M7NMF0"/>
<organism evidence="9 10">
    <name type="scientific">Strongylocentrotus purpuratus</name>
    <name type="common">Purple sea urchin</name>
    <dbReference type="NCBI Taxonomy" id="7668"/>
    <lineage>
        <taxon>Eukaryota</taxon>
        <taxon>Metazoa</taxon>
        <taxon>Echinodermata</taxon>
        <taxon>Eleutherozoa</taxon>
        <taxon>Echinozoa</taxon>
        <taxon>Echinoidea</taxon>
        <taxon>Euechinoidea</taxon>
        <taxon>Echinacea</taxon>
        <taxon>Camarodonta</taxon>
        <taxon>Echinidea</taxon>
        <taxon>Strongylocentrotidae</taxon>
        <taxon>Strongylocentrotus</taxon>
    </lineage>
</organism>
<dbReference type="GO" id="GO:0005886">
    <property type="term" value="C:plasma membrane"/>
    <property type="evidence" value="ECO:0000318"/>
    <property type="project" value="GO_Central"/>
</dbReference>
<dbReference type="Proteomes" id="UP000007110">
    <property type="component" value="Unassembled WGS sequence"/>
</dbReference>
<dbReference type="KEGG" id="spu:763085"/>
<evidence type="ECO:0000313" key="9">
    <source>
        <dbReference type="EnsemblMetazoa" id="XP_030838810"/>
    </source>
</evidence>
<keyword evidence="4 7" id="KW-0041">Annexin</keyword>
<dbReference type="GO" id="GO:0005544">
    <property type="term" value="F:calcium-dependent phospholipid binding"/>
    <property type="evidence" value="ECO:0000318"/>
    <property type="project" value="GO_Central"/>
</dbReference>
<dbReference type="PROSITE" id="PS00223">
    <property type="entry name" value="ANNEXIN_1"/>
    <property type="match status" value="1"/>
</dbReference>
<evidence type="ECO:0000256" key="4">
    <source>
        <dbReference type="ARBA" id="ARBA00023216"/>
    </source>
</evidence>
<dbReference type="GO" id="GO:0005509">
    <property type="term" value="F:calcium ion binding"/>
    <property type="evidence" value="ECO:0007669"/>
    <property type="project" value="InterPro"/>
</dbReference>
<dbReference type="PANTHER" id="PTHR10502:SF239">
    <property type="entry name" value="ANNEXIN A7"/>
    <property type="match status" value="1"/>
</dbReference>
<evidence type="ECO:0000256" key="6">
    <source>
        <dbReference type="ARBA" id="ARBA00037210"/>
    </source>
</evidence>
<feature type="compositionally biased region" description="Polar residues" evidence="8">
    <location>
        <begin position="15"/>
        <end position="30"/>
    </location>
</feature>
<protein>
    <recommendedName>
        <fullName evidence="7">Annexin</fullName>
    </recommendedName>
</protein>
<dbReference type="OMA" id="HMENVIT"/>
<comment type="function">
    <text evidence="6">Calcium/phospholipid-binding protein which promotes membrane fusion and is involved in exocytosis.</text>
</comment>
<evidence type="ECO:0000313" key="10">
    <source>
        <dbReference type="Proteomes" id="UP000007110"/>
    </source>
</evidence>
<feature type="region of interest" description="Disordered" evidence="8">
    <location>
        <begin position="15"/>
        <end position="34"/>
    </location>
</feature>
<reference evidence="9" key="2">
    <citation type="submission" date="2021-01" db="UniProtKB">
        <authorList>
            <consortium name="EnsemblMetazoa"/>
        </authorList>
    </citation>
    <scope>IDENTIFICATION</scope>
</reference>
<dbReference type="GO" id="GO:0012506">
    <property type="term" value="C:vesicle membrane"/>
    <property type="evidence" value="ECO:0000318"/>
    <property type="project" value="GO_Central"/>
</dbReference>
<proteinExistence type="inferred from homology"/>
<dbReference type="RefSeq" id="XP_030838810.1">
    <property type="nucleotide sequence ID" value="XM_030982950.1"/>
</dbReference>
<dbReference type="InParanoid" id="A0A7M7NMF0"/>
<dbReference type="SMART" id="SM00335">
    <property type="entry name" value="ANX"/>
    <property type="match status" value="3"/>
</dbReference>
<evidence type="ECO:0000256" key="7">
    <source>
        <dbReference type="RuleBase" id="RU003540"/>
    </source>
</evidence>
<dbReference type="InterPro" id="IPR037104">
    <property type="entry name" value="Annexin_sf"/>
</dbReference>
<dbReference type="GO" id="GO:0001786">
    <property type="term" value="F:phosphatidylserine binding"/>
    <property type="evidence" value="ECO:0000318"/>
    <property type="project" value="GO_Central"/>
</dbReference>
<comment type="domain">
    <text evidence="7">A pair of annexin repeats may form one binding site for calcium and phospholipid.</text>
</comment>
<dbReference type="Gene3D" id="1.10.220.10">
    <property type="entry name" value="Annexin"/>
    <property type="match status" value="2"/>
</dbReference>
<keyword evidence="2 7" id="KW-0677">Repeat</keyword>
<evidence type="ECO:0000256" key="2">
    <source>
        <dbReference type="ARBA" id="ARBA00022737"/>
    </source>
</evidence>
<keyword evidence="5 7" id="KW-0111">Calcium/phospholipid-binding</keyword>
<keyword evidence="3 7" id="KW-0106">Calcium</keyword>
<dbReference type="InterPro" id="IPR018252">
    <property type="entry name" value="Annexin_repeat_CS"/>
</dbReference>